<dbReference type="InterPro" id="IPR032914">
    <property type="entry name" value="Vam6/VPS39/TRAP1"/>
</dbReference>
<dbReference type="OrthoDB" id="10258882at2759"/>
<keyword evidence="2" id="KW-0813">Transport</keyword>
<name>A0A9W7XWR8_9FUNG</name>
<dbReference type="GO" id="GO:0015031">
    <property type="term" value="P:protein transport"/>
    <property type="evidence" value="ECO:0007669"/>
    <property type="project" value="UniProtKB-KW"/>
</dbReference>
<dbReference type="PANTHER" id="PTHR12894">
    <property type="entry name" value="CNH DOMAIN CONTAINING"/>
    <property type="match status" value="1"/>
</dbReference>
<dbReference type="InterPro" id="IPR001180">
    <property type="entry name" value="CNH_dom"/>
</dbReference>
<sequence>MDPKFTNAEYILRALAVGLPVDEDVKRHQKDAGTRRQSLTQRLGLTSPSAKDKGKDTDTAGSGNSGGDDDDTDRSTVKRASKKQPRPAKAECADVVDNNIYVGTNDGHVLHYTVSPVTVETEEPPERRFVGSIDLKLGTKRIEQLIALPGQDKLVVLCASTLSFYSLSELRPVASGMQSIRGVSCVALDERVPRSADAEYAGLCVACLRTVQIYRLSEAELRLEQEFAVTSSIGSISHYGNYVCLADTETYKIIDLHKMRRGAVDDAQLPLLPTQQPQKDPQSGRIIRPPRPNTLVVGPNEFMFLTASGAEADGDTLGVIVTALGEAKRGTLQFTSYPKSIIYDDPFVVALFASGSVEIHDTRQPDKTLVKTFTFSDNAEARQPRRLCTTALAHVSTESPVPEVLDAAVSGISGLKELVTDRDHREVVSASLPASPPGKSLSRLSRTVIVAVGSDSLYYVAREPPIIHVTRLIADQRIEEAMVAIDAAQQPAGSTRITNSPQTLEAQYCIQLAAMTCLKNMLFDDALQYFRRGLIDPRALLYLFPDIVEYLGQLLVPFARIPLASGLRSVFCDIGDAEALLSSGSKQLLSENSGEDQAVILVSALMANLLEVLERYLEFCRGLARSGDLSDVPFAPDAVPVIDTTLVRLYAVNSRHDKLCAMLEDSSSAVVSDLAADYFLKSGHYYYHSLVLKAQGDMRGVLDVWRRLLLGEWEDERFGGMDEYLQLVQLTDSQSTVLAEFSWLVDVDVDASLRLLAHLSDDSVADIDADSAFAAIERQGDRPMRVFIERLLSANHPQATRYMTYLVNAYVRQLRDYYLADSSEARASRSALEDGFKCAQAENLRLRFRSYLGTQSRTSEGAALRVQVLAILTARQKCYDPGDILECIEQEAADFMYIEQAALLVIMDRTDDAVDLLVNKAGDYAEAELLLLSPGAPSSLARLGPSSAAHQSPTAKNTDSDAVLHLLRMYLSFRDDDLSARLVSDLLDRYSEVLQLDILAEIPDHWALSVVEPFVCRGLQRLTAEGRSSDVRRSLNQSRAFASDVEYVGNICKHGPIALDYSQICSACNKLLGSSAFVYEPSSSTIKHVSCA</sequence>
<evidence type="ECO:0000256" key="4">
    <source>
        <dbReference type="ARBA" id="ARBA00022927"/>
    </source>
</evidence>
<dbReference type="PANTHER" id="PTHR12894:SF27">
    <property type="entry name" value="TRANSFORMING GROWTH FACTOR-BETA RECEPTOR-ASSOCIATED PROTEIN 1"/>
    <property type="match status" value="1"/>
</dbReference>
<evidence type="ECO:0000256" key="3">
    <source>
        <dbReference type="ARBA" id="ARBA00022490"/>
    </source>
</evidence>
<feature type="compositionally biased region" description="Basic and acidic residues" evidence="5">
    <location>
        <begin position="23"/>
        <end position="34"/>
    </location>
</feature>
<dbReference type="InterPro" id="IPR036322">
    <property type="entry name" value="WD40_repeat_dom_sf"/>
</dbReference>
<dbReference type="SUPFAM" id="SSF50978">
    <property type="entry name" value="WD40 repeat-like"/>
    <property type="match status" value="1"/>
</dbReference>
<dbReference type="GO" id="GO:0005737">
    <property type="term" value="C:cytoplasm"/>
    <property type="evidence" value="ECO:0007669"/>
    <property type="project" value="UniProtKB-SubCell"/>
</dbReference>
<dbReference type="GO" id="GO:0006914">
    <property type="term" value="P:autophagy"/>
    <property type="evidence" value="ECO:0007669"/>
    <property type="project" value="TreeGrafter"/>
</dbReference>
<evidence type="ECO:0000259" key="6">
    <source>
        <dbReference type="PROSITE" id="PS50219"/>
    </source>
</evidence>
<gene>
    <name evidence="7" type="ORF">LPJ53_005784</name>
</gene>
<feature type="compositionally biased region" description="Polar residues" evidence="5">
    <location>
        <begin position="35"/>
        <end position="49"/>
    </location>
</feature>
<feature type="compositionally biased region" description="Basic residues" evidence="5">
    <location>
        <begin position="77"/>
        <end position="86"/>
    </location>
</feature>
<protein>
    <recommendedName>
        <fullName evidence="6">CNH domain-containing protein</fullName>
    </recommendedName>
</protein>
<proteinExistence type="predicted"/>
<keyword evidence="4" id="KW-0653">Protein transport</keyword>
<feature type="region of interest" description="Disordered" evidence="5">
    <location>
        <begin position="21"/>
        <end position="90"/>
    </location>
</feature>
<organism evidence="7 8">
    <name type="scientific">Coemansia erecta</name>
    <dbReference type="NCBI Taxonomy" id="147472"/>
    <lineage>
        <taxon>Eukaryota</taxon>
        <taxon>Fungi</taxon>
        <taxon>Fungi incertae sedis</taxon>
        <taxon>Zoopagomycota</taxon>
        <taxon>Kickxellomycotina</taxon>
        <taxon>Kickxellomycetes</taxon>
        <taxon>Kickxellales</taxon>
        <taxon>Kickxellaceae</taxon>
        <taxon>Coemansia</taxon>
    </lineage>
</organism>
<feature type="domain" description="CNH" evidence="6">
    <location>
        <begin position="87"/>
        <end position="388"/>
    </location>
</feature>
<evidence type="ECO:0000313" key="7">
    <source>
        <dbReference type="EMBL" id="KAJ1719460.1"/>
    </source>
</evidence>
<evidence type="ECO:0000256" key="5">
    <source>
        <dbReference type="SAM" id="MobiDB-lite"/>
    </source>
</evidence>
<evidence type="ECO:0000256" key="2">
    <source>
        <dbReference type="ARBA" id="ARBA00022448"/>
    </source>
</evidence>
<keyword evidence="3" id="KW-0963">Cytoplasm</keyword>
<dbReference type="GO" id="GO:0034058">
    <property type="term" value="P:endosomal vesicle fusion"/>
    <property type="evidence" value="ECO:0007669"/>
    <property type="project" value="TreeGrafter"/>
</dbReference>
<evidence type="ECO:0000313" key="8">
    <source>
        <dbReference type="Proteomes" id="UP001149813"/>
    </source>
</evidence>
<dbReference type="AlphaFoldDB" id="A0A9W7XWR8"/>
<dbReference type="Pfam" id="PF00780">
    <property type="entry name" value="CNH"/>
    <property type="match status" value="1"/>
</dbReference>
<dbReference type="PROSITE" id="PS50219">
    <property type="entry name" value="CNH"/>
    <property type="match status" value="1"/>
</dbReference>
<reference evidence="7" key="1">
    <citation type="submission" date="2022-07" db="EMBL/GenBank/DDBJ databases">
        <title>Phylogenomic reconstructions and comparative analyses of Kickxellomycotina fungi.</title>
        <authorList>
            <person name="Reynolds N.K."/>
            <person name="Stajich J.E."/>
            <person name="Barry K."/>
            <person name="Grigoriev I.V."/>
            <person name="Crous P."/>
            <person name="Smith M.E."/>
        </authorList>
    </citation>
    <scope>NUCLEOTIDE SEQUENCE</scope>
    <source>
        <strain evidence="7">NBRC 32514</strain>
    </source>
</reference>
<comment type="caution">
    <text evidence="7">The sequence shown here is derived from an EMBL/GenBank/DDBJ whole genome shotgun (WGS) entry which is preliminary data.</text>
</comment>
<accession>A0A9W7XWR8</accession>
<dbReference type="GO" id="GO:0016020">
    <property type="term" value="C:membrane"/>
    <property type="evidence" value="ECO:0007669"/>
    <property type="project" value="TreeGrafter"/>
</dbReference>
<comment type="subcellular location">
    <subcellularLocation>
        <location evidence="1">Cytoplasm</location>
    </subcellularLocation>
</comment>
<dbReference type="EMBL" id="JANBOJ010000396">
    <property type="protein sequence ID" value="KAJ1719460.1"/>
    <property type="molecule type" value="Genomic_DNA"/>
</dbReference>
<dbReference type="Proteomes" id="UP001149813">
    <property type="component" value="Unassembled WGS sequence"/>
</dbReference>
<keyword evidence="8" id="KW-1185">Reference proteome</keyword>
<evidence type="ECO:0000256" key="1">
    <source>
        <dbReference type="ARBA" id="ARBA00004496"/>
    </source>
</evidence>